<name>A0A0F9BYK0_9ZZZZ</name>
<dbReference type="EMBL" id="LAZR01046921">
    <property type="protein sequence ID" value="KKK95414.1"/>
    <property type="molecule type" value="Genomic_DNA"/>
</dbReference>
<accession>A0A0F9BYK0</accession>
<protein>
    <recommendedName>
        <fullName evidence="2">FCP1 homology domain-containing protein</fullName>
    </recommendedName>
</protein>
<feature type="non-terminal residue" evidence="1">
    <location>
        <position position="1"/>
    </location>
</feature>
<proteinExistence type="predicted"/>
<gene>
    <name evidence="1" type="ORF">LCGC14_2673070</name>
</gene>
<evidence type="ECO:0000313" key="1">
    <source>
        <dbReference type="EMBL" id="KKK95414.1"/>
    </source>
</evidence>
<organism evidence="1">
    <name type="scientific">marine sediment metagenome</name>
    <dbReference type="NCBI Taxonomy" id="412755"/>
    <lineage>
        <taxon>unclassified sequences</taxon>
        <taxon>metagenomes</taxon>
        <taxon>ecological metagenomes</taxon>
    </lineage>
</organism>
<sequence length="158" mass="17721">RERAEMRKRLFCVITVIVRGNMRTRIFVDCDGTLISYDNIACSWPDEPCEVHGHPFGVLRGEPYKINEPLSASIKAYVEDNPCALVVIWSGGGAQYARIIADIALPGVDVMTMIKDKTSFHMVRAGDIVVDDMSLDVPTKVYRPDEWVHPAATQKEIE</sequence>
<dbReference type="AlphaFoldDB" id="A0A0F9BYK0"/>
<reference evidence="1" key="1">
    <citation type="journal article" date="2015" name="Nature">
        <title>Complex archaea that bridge the gap between prokaryotes and eukaryotes.</title>
        <authorList>
            <person name="Spang A."/>
            <person name="Saw J.H."/>
            <person name="Jorgensen S.L."/>
            <person name="Zaremba-Niedzwiedzka K."/>
            <person name="Martijn J."/>
            <person name="Lind A.E."/>
            <person name="van Eijk R."/>
            <person name="Schleper C."/>
            <person name="Guy L."/>
            <person name="Ettema T.J."/>
        </authorList>
    </citation>
    <scope>NUCLEOTIDE SEQUENCE</scope>
</reference>
<comment type="caution">
    <text evidence="1">The sequence shown here is derived from an EMBL/GenBank/DDBJ whole genome shotgun (WGS) entry which is preliminary data.</text>
</comment>
<evidence type="ECO:0008006" key="2">
    <source>
        <dbReference type="Google" id="ProtNLM"/>
    </source>
</evidence>